<sequence length="41" mass="4647">MEEVNICKVERVVLIYSVGDAIALTTVENTNHLLQDKLNFN</sequence>
<proteinExistence type="predicted"/>
<reference evidence="1 2" key="1">
    <citation type="submission" date="2024-07" db="EMBL/GenBank/DDBJ databases">
        <authorList>
            <person name="Tripathy S."/>
        </authorList>
    </citation>
    <scope>NUCLEOTIDE SEQUENCE [LARGE SCALE GENOMIC DNA]</scope>
    <source>
        <strain evidence="1 2">VB-61278_2</strain>
    </source>
</reference>
<gene>
    <name evidence="1" type="ORF">AB0759_06115</name>
</gene>
<name>A0ABW8WGT4_9CYAN</name>
<dbReference type="Proteomes" id="UP001628874">
    <property type="component" value="Unassembled WGS sequence"/>
</dbReference>
<organism evidence="1 2">
    <name type="scientific">Scytonema tolypothrichoides VB-61278_2</name>
    <dbReference type="NCBI Taxonomy" id="3232314"/>
    <lineage>
        <taxon>Bacteria</taxon>
        <taxon>Bacillati</taxon>
        <taxon>Cyanobacteriota</taxon>
        <taxon>Cyanophyceae</taxon>
        <taxon>Nostocales</taxon>
        <taxon>Scytonemataceae</taxon>
        <taxon>Scytonema</taxon>
    </lineage>
</organism>
<dbReference type="RefSeq" id="WP_272899716.1">
    <property type="nucleotide sequence ID" value="NZ_JBFQGM010000002.1"/>
</dbReference>
<protein>
    <submittedName>
        <fullName evidence="1">Uncharacterized protein</fullName>
    </submittedName>
</protein>
<evidence type="ECO:0000313" key="1">
    <source>
        <dbReference type="EMBL" id="MFL9460209.1"/>
    </source>
</evidence>
<evidence type="ECO:0000313" key="2">
    <source>
        <dbReference type="Proteomes" id="UP001628874"/>
    </source>
</evidence>
<keyword evidence="2" id="KW-1185">Reference proteome</keyword>
<accession>A0ABW8WGT4</accession>
<comment type="caution">
    <text evidence="1">The sequence shown here is derived from an EMBL/GenBank/DDBJ whole genome shotgun (WGS) entry which is preliminary data.</text>
</comment>
<dbReference type="EMBL" id="JBFQGM010000002">
    <property type="protein sequence ID" value="MFL9460209.1"/>
    <property type="molecule type" value="Genomic_DNA"/>
</dbReference>